<dbReference type="KEGG" id="tcd:AAIA72_03185"/>
<feature type="compositionally biased region" description="Low complexity" evidence="2">
    <location>
        <begin position="317"/>
        <end position="336"/>
    </location>
</feature>
<dbReference type="Gene3D" id="2.60.40.10">
    <property type="entry name" value="Immunoglobulins"/>
    <property type="match status" value="2"/>
</dbReference>
<feature type="compositionally biased region" description="Polar residues" evidence="2">
    <location>
        <begin position="337"/>
        <end position="351"/>
    </location>
</feature>
<protein>
    <submittedName>
        <fullName evidence="4">Immunoglobulin domain-containing protein</fullName>
    </submittedName>
</protein>
<feature type="compositionally biased region" description="Low complexity" evidence="2">
    <location>
        <begin position="427"/>
        <end position="438"/>
    </location>
</feature>
<feature type="compositionally biased region" description="Low complexity" evidence="2">
    <location>
        <begin position="369"/>
        <end position="410"/>
    </location>
</feature>
<dbReference type="InterPro" id="IPR003599">
    <property type="entry name" value="Ig_sub"/>
</dbReference>
<dbReference type="AlphaFoldDB" id="A0AB39UYD9"/>
<feature type="region of interest" description="Disordered" evidence="2">
    <location>
        <begin position="369"/>
        <end position="441"/>
    </location>
</feature>
<feature type="region of interest" description="Disordered" evidence="2">
    <location>
        <begin position="306"/>
        <end position="357"/>
    </location>
</feature>
<dbReference type="InterPro" id="IPR013783">
    <property type="entry name" value="Ig-like_fold"/>
</dbReference>
<reference evidence="4" key="1">
    <citation type="submission" date="2024-05" db="EMBL/GenBank/DDBJ databases">
        <title>Genome sequencing of novel strain.</title>
        <authorList>
            <person name="Ganbat D."/>
            <person name="Ganbat S."/>
            <person name="Lee S.-J."/>
        </authorList>
    </citation>
    <scope>NUCLEOTIDE SEQUENCE</scope>
    <source>
        <strain evidence="4">SMD15-11</strain>
    </source>
</reference>
<dbReference type="PROSITE" id="PS51257">
    <property type="entry name" value="PROKAR_LIPOPROTEIN"/>
    <property type="match status" value="1"/>
</dbReference>
<dbReference type="InterPro" id="IPR036179">
    <property type="entry name" value="Ig-like_dom_sf"/>
</dbReference>
<name>A0AB39UYD9_9GAMM</name>
<dbReference type="Pfam" id="PF13927">
    <property type="entry name" value="Ig_3"/>
    <property type="match status" value="1"/>
</dbReference>
<sequence length="618" mass="64018">MLKTHQIIQTLRNGCLLAATAWLLTGCGAGSTGDTAATLQTATAISDSAENGTTQTVVVSGQAVKGTLIGARVALYPIRNVAGQAVPDTRKALAETTTDQTGHFTFTLNTSVDTDFLVEVASTDTTEMICDDVDGCTNGKGVVAFGKRMAAPRSLRLEAWRSQGNAQPVSVSTLSHIVVGKARRHQMGLTRETVQAAKSALAAQLAVETEVLDAMVEDVTVTVPRDTRSLKASILNTTLASLSDSQQDMGALVSNLAETFAAKNTLPQRDTILTRIGEVAVKVVESQPDAADASVIDWALAAVNEASSQPTNTETQPTVADNTATTPTTTAGNDNASNVSGFDTGLTTTETAPGGSETTEVVVVDTGTTVEMTNPGDTTGSQTTTDNGTGSTTTTDTTTEANTTPNTSDTGTVAETTNLGNNTGSETAAGNGTDTTTTPSEPIIEPVAISLPPASQTAGYGQSVTLNVSATGTGPLAYQWKKNGVTIEGANQATLTLNAVSRADEGQYSVVVSNEAGSVESTAATLTVEVDTTATLTWTIPETREDGSALPLTDIAGYKIYKGTSENNLTEVAYITDATQTMQQFTDLPTGRWYFAVSVVDVNGLESELSNSGYKDIF</sequence>
<dbReference type="InterPro" id="IPR007110">
    <property type="entry name" value="Ig-like_dom"/>
</dbReference>
<dbReference type="EMBL" id="CP154858">
    <property type="protein sequence ID" value="XDT73005.1"/>
    <property type="molecule type" value="Genomic_DNA"/>
</dbReference>
<feature type="compositionally biased region" description="Polar residues" evidence="2">
    <location>
        <begin position="306"/>
        <end position="316"/>
    </location>
</feature>
<dbReference type="PANTHER" id="PTHR10075:SF14">
    <property type="entry name" value="CELL ADHESION MOLECULE DSCAM2-RELATED"/>
    <property type="match status" value="1"/>
</dbReference>
<dbReference type="PANTHER" id="PTHR10075">
    <property type="entry name" value="BASIGIN RELATED"/>
    <property type="match status" value="1"/>
</dbReference>
<dbReference type="InterPro" id="IPR036116">
    <property type="entry name" value="FN3_sf"/>
</dbReference>
<evidence type="ECO:0000313" key="4">
    <source>
        <dbReference type="EMBL" id="XDT73005.1"/>
    </source>
</evidence>
<dbReference type="CDD" id="cd00096">
    <property type="entry name" value="Ig"/>
    <property type="match status" value="1"/>
</dbReference>
<gene>
    <name evidence="4" type="ORF">AAIA72_03185</name>
</gene>
<evidence type="ECO:0000259" key="3">
    <source>
        <dbReference type="PROSITE" id="PS50835"/>
    </source>
</evidence>
<dbReference type="SMART" id="SM00409">
    <property type="entry name" value="IG"/>
    <property type="match status" value="1"/>
</dbReference>
<dbReference type="SUPFAM" id="SSF48726">
    <property type="entry name" value="Immunoglobulin"/>
    <property type="match status" value="1"/>
</dbReference>
<dbReference type="RefSeq" id="WP_369602006.1">
    <property type="nucleotide sequence ID" value="NZ_CP154858.1"/>
</dbReference>
<accession>A0AB39UYD9</accession>
<dbReference type="PROSITE" id="PS50835">
    <property type="entry name" value="IG_LIKE"/>
    <property type="match status" value="1"/>
</dbReference>
<dbReference type="SUPFAM" id="SSF49265">
    <property type="entry name" value="Fibronectin type III"/>
    <property type="match status" value="1"/>
</dbReference>
<feature type="domain" description="Ig-like" evidence="3">
    <location>
        <begin position="446"/>
        <end position="527"/>
    </location>
</feature>
<keyword evidence="1" id="KW-0393">Immunoglobulin domain</keyword>
<organism evidence="4">
    <name type="scientific">Thermohahella caldifontis</name>
    <dbReference type="NCBI Taxonomy" id="3142973"/>
    <lineage>
        <taxon>Bacteria</taxon>
        <taxon>Pseudomonadati</taxon>
        <taxon>Pseudomonadota</taxon>
        <taxon>Gammaproteobacteria</taxon>
        <taxon>Oceanospirillales</taxon>
        <taxon>Hahellaceae</taxon>
        <taxon>Thermohahella</taxon>
    </lineage>
</organism>
<evidence type="ECO:0000256" key="1">
    <source>
        <dbReference type="ARBA" id="ARBA00023319"/>
    </source>
</evidence>
<evidence type="ECO:0000256" key="2">
    <source>
        <dbReference type="SAM" id="MobiDB-lite"/>
    </source>
</evidence>
<feature type="compositionally biased region" description="Polar residues" evidence="2">
    <location>
        <begin position="411"/>
        <end position="426"/>
    </location>
</feature>
<proteinExistence type="predicted"/>